<dbReference type="Pfam" id="PF17744">
    <property type="entry name" value="DUF5581"/>
    <property type="match status" value="1"/>
</dbReference>
<dbReference type="Pfam" id="PF20996">
    <property type="entry name" value="DUF5581_N"/>
    <property type="match status" value="1"/>
</dbReference>
<evidence type="ECO:0000256" key="1">
    <source>
        <dbReference type="SAM" id="MobiDB-lite"/>
    </source>
</evidence>
<protein>
    <submittedName>
        <fullName evidence="4">Fibronectin type III domain containing 11</fullName>
    </submittedName>
</protein>
<evidence type="ECO:0000313" key="5">
    <source>
        <dbReference type="Proteomes" id="UP000694428"/>
    </source>
</evidence>
<keyword evidence="5" id="KW-1185">Reference proteome</keyword>
<proteinExistence type="predicted"/>
<dbReference type="SUPFAM" id="SSF49265">
    <property type="entry name" value="Fibronectin type III"/>
    <property type="match status" value="1"/>
</dbReference>
<feature type="domain" description="DUF5581" evidence="3">
    <location>
        <begin position="80"/>
        <end position="246"/>
    </location>
</feature>
<evidence type="ECO:0000259" key="2">
    <source>
        <dbReference type="Pfam" id="PF17744"/>
    </source>
</evidence>
<feature type="region of interest" description="Disordered" evidence="1">
    <location>
        <begin position="1"/>
        <end position="24"/>
    </location>
</feature>
<dbReference type="Ensembl" id="ENSPSTT00000008577.1">
    <property type="protein sequence ID" value="ENSPSTP00000008168.1"/>
    <property type="gene ID" value="ENSPSTG00000005766.1"/>
</dbReference>
<reference evidence="4" key="1">
    <citation type="submission" date="2025-08" db="UniProtKB">
        <authorList>
            <consortium name="Ensembl"/>
        </authorList>
    </citation>
    <scope>IDENTIFICATION</scope>
</reference>
<evidence type="ECO:0000259" key="3">
    <source>
        <dbReference type="Pfam" id="PF20996"/>
    </source>
</evidence>
<reference evidence="4" key="2">
    <citation type="submission" date="2025-09" db="UniProtKB">
        <authorList>
            <consortium name="Ensembl"/>
        </authorList>
    </citation>
    <scope>IDENTIFICATION</scope>
</reference>
<dbReference type="InterPro" id="IPR003961">
    <property type="entry name" value="FN3_dom"/>
</dbReference>
<sequence length="358" mass="41109">MATAEACRLQPARPQGKGQARLGAPGGAEVGRVSLAGQGEGGLPRVGQASFGIMNVNLNEFETNSENTVLSTEEQDNAIQRRYTERSSLVWQYLQSDLSLHLLEMHQKKVELLKKCCYYIEVLPTFLILRDQNLLALPTSIFQVIDPWKFQRVKKMGRSQTEIHLQLLTHLLEELQQGREELVCYLETCDMATFLSKWDSIKQRMSNLSKIMNNLISVQVSRRLYTKHRLVSCADIRGSKIPDIRLFLCAKMPVMFDRNESFAHKNWAHLKWSTENQESPHEQYELHFKLLKRGTQAEFGHCGLVTRTTNTCVVQGLLPDRSYEFMIRRAEAYTLVYELWHDTITLTTKANIAEDKST</sequence>
<dbReference type="InterPro" id="IPR036116">
    <property type="entry name" value="FN3_sf"/>
</dbReference>
<dbReference type="InterPro" id="IPR039581">
    <property type="entry name" value="FNDC11"/>
</dbReference>
<dbReference type="AlphaFoldDB" id="A0A8C9EZ83"/>
<feature type="domain" description="DUF5581" evidence="2">
    <location>
        <begin position="251"/>
        <end position="355"/>
    </location>
</feature>
<dbReference type="Gene3D" id="2.60.40.10">
    <property type="entry name" value="Immunoglobulins"/>
    <property type="match status" value="1"/>
</dbReference>
<dbReference type="CDD" id="cd00063">
    <property type="entry name" value="FN3"/>
    <property type="match status" value="1"/>
</dbReference>
<dbReference type="PANTHER" id="PTHR14537">
    <property type="entry name" value="FIBRONECTIN TYPE III DOMAIN-CONTAINING PROTEIN 11"/>
    <property type="match status" value="1"/>
</dbReference>
<dbReference type="InterPro" id="IPR013783">
    <property type="entry name" value="Ig-like_fold"/>
</dbReference>
<name>A0A8C9EZ83_PAVCR</name>
<dbReference type="InterPro" id="IPR049231">
    <property type="entry name" value="DUF5581_N"/>
</dbReference>
<organism evidence="4 5">
    <name type="scientific">Pavo cristatus</name>
    <name type="common">Indian peafowl</name>
    <name type="synonym">Blue peafowl</name>
    <dbReference type="NCBI Taxonomy" id="9049"/>
    <lineage>
        <taxon>Eukaryota</taxon>
        <taxon>Metazoa</taxon>
        <taxon>Chordata</taxon>
        <taxon>Craniata</taxon>
        <taxon>Vertebrata</taxon>
        <taxon>Euteleostomi</taxon>
        <taxon>Archelosauria</taxon>
        <taxon>Archosauria</taxon>
        <taxon>Dinosauria</taxon>
        <taxon>Saurischia</taxon>
        <taxon>Theropoda</taxon>
        <taxon>Coelurosauria</taxon>
        <taxon>Aves</taxon>
        <taxon>Neognathae</taxon>
        <taxon>Galloanserae</taxon>
        <taxon>Galliformes</taxon>
        <taxon>Phasianidae</taxon>
        <taxon>Phasianinae</taxon>
        <taxon>Pavo</taxon>
    </lineage>
</organism>
<dbReference type="InterPro" id="IPR048317">
    <property type="entry name" value="DUF5581_C"/>
</dbReference>
<dbReference type="Proteomes" id="UP000694428">
    <property type="component" value="Unplaced"/>
</dbReference>
<accession>A0A8C9EZ83</accession>
<evidence type="ECO:0000313" key="4">
    <source>
        <dbReference type="Ensembl" id="ENSPSTP00000008168.1"/>
    </source>
</evidence>